<evidence type="ECO:0000313" key="1">
    <source>
        <dbReference type="EMBL" id="QHS82342.1"/>
    </source>
</evidence>
<sequence>MQNDIQFEFTQSSRTMFSLDNSYNDNGTNDCLSDRSSDSRRIQNTYNSTNENNINVNINIYRYKFTSEFMNDLFIFSKIHQYDDRSDFKEAWEQWTEDNENIISSEVNRLTNLGYEGDIIDKMYKSARYYFRKKGNEKKPASLRRDYISVSKNLINAMDQHIRVEIHREDYKPSDAFDEFCKSNIDILKENIAIICKNGLTDAVEIKNKIKKTYKNRYFLFANK</sequence>
<accession>A0A6C0ARG4</accession>
<name>A0A6C0ARG4_9ZZZZ</name>
<protein>
    <submittedName>
        <fullName evidence="1">Uncharacterized protein</fullName>
    </submittedName>
</protein>
<proteinExistence type="predicted"/>
<reference evidence="1" key="1">
    <citation type="journal article" date="2020" name="Nature">
        <title>Giant virus diversity and host interactions through global metagenomics.</title>
        <authorList>
            <person name="Schulz F."/>
            <person name="Roux S."/>
            <person name="Paez-Espino D."/>
            <person name="Jungbluth S."/>
            <person name="Walsh D.A."/>
            <person name="Denef V.J."/>
            <person name="McMahon K.D."/>
            <person name="Konstantinidis K.T."/>
            <person name="Eloe-Fadrosh E.A."/>
            <person name="Kyrpides N.C."/>
            <person name="Woyke T."/>
        </authorList>
    </citation>
    <scope>NUCLEOTIDE SEQUENCE</scope>
    <source>
        <strain evidence="1">GVMAG-S-1101165-79</strain>
    </source>
</reference>
<dbReference type="EMBL" id="MN740765">
    <property type="protein sequence ID" value="QHS82342.1"/>
    <property type="molecule type" value="Genomic_DNA"/>
</dbReference>
<dbReference type="AlphaFoldDB" id="A0A6C0ARG4"/>
<organism evidence="1">
    <name type="scientific">viral metagenome</name>
    <dbReference type="NCBI Taxonomy" id="1070528"/>
    <lineage>
        <taxon>unclassified sequences</taxon>
        <taxon>metagenomes</taxon>
        <taxon>organismal metagenomes</taxon>
    </lineage>
</organism>